<dbReference type="EMBL" id="NRDI02000001">
    <property type="protein sequence ID" value="KAI1520996.1"/>
    <property type="molecule type" value="Genomic_DNA"/>
</dbReference>
<evidence type="ECO:0000256" key="1">
    <source>
        <dbReference type="SAM" id="MobiDB-lite"/>
    </source>
</evidence>
<comment type="caution">
    <text evidence="3">The sequence shown here is derived from an EMBL/GenBank/DDBJ whole genome shotgun (WGS) entry which is preliminary data.</text>
</comment>
<evidence type="ECO:0000313" key="4">
    <source>
        <dbReference type="Proteomes" id="UP000245464"/>
    </source>
</evidence>
<dbReference type="EMBL" id="NQIK02000001">
    <property type="protein sequence ID" value="KAF7577246.1"/>
    <property type="molecule type" value="Genomic_DNA"/>
</dbReference>
<feature type="compositionally biased region" description="Basic and acidic residues" evidence="1">
    <location>
        <begin position="13"/>
        <end position="28"/>
    </location>
</feature>
<dbReference type="AlphaFoldDB" id="A0A2W1IH85"/>
<accession>A0A2W1IH85</accession>
<evidence type="ECO:0000313" key="5">
    <source>
        <dbReference type="Proteomes" id="UP000249757"/>
    </source>
</evidence>
<reference evidence="3" key="2">
    <citation type="submission" date="2021-05" db="EMBL/GenBank/DDBJ databases">
        <authorList>
            <person name="Moolhuijzen P.M."/>
            <person name="Moffat C.S."/>
        </authorList>
    </citation>
    <scope>NUCLEOTIDE SEQUENCE</scope>
    <source>
        <strain evidence="3">86-124</strain>
    </source>
</reference>
<reference evidence="2 4" key="1">
    <citation type="journal article" date="2018" name="BMC Genomics">
        <title>Comparative genomics of the wheat fungal pathogen Pyrenophora tritici-repentis reveals chromosomal variations and genome plasticity.</title>
        <authorList>
            <person name="Moolhuijzen P."/>
            <person name="See P.T."/>
            <person name="Hane J.K."/>
            <person name="Shi G."/>
            <person name="Liu Z."/>
            <person name="Oliver R.P."/>
            <person name="Moffat C.S."/>
        </authorList>
    </citation>
    <scope>NUCLEOTIDE SEQUENCE [LARGE SCALE GENOMIC DNA]</scope>
    <source>
        <strain evidence="2">M4</strain>
    </source>
</reference>
<feature type="region of interest" description="Disordered" evidence="1">
    <location>
        <begin position="1"/>
        <end position="40"/>
    </location>
</feature>
<dbReference type="Proteomes" id="UP000249757">
    <property type="component" value="Unassembled WGS sequence"/>
</dbReference>
<evidence type="ECO:0000313" key="2">
    <source>
        <dbReference type="EMBL" id="KAF7577246.1"/>
    </source>
</evidence>
<proteinExistence type="predicted"/>
<reference evidence="5" key="4">
    <citation type="journal article" date="2022" name="Microb. Genom.">
        <title>A global pangenome for the wheat fungal pathogen Pyrenophora tritici-repentis and prediction of effector protein structural homology.</title>
        <authorList>
            <person name="Moolhuijzen P.M."/>
            <person name="See P.T."/>
            <person name="Shi G."/>
            <person name="Powell H.R."/>
            <person name="Cockram J."/>
            <person name="Jorgensen L.N."/>
            <person name="Benslimane H."/>
            <person name="Strelkov S.E."/>
            <person name="Turner J."/>
            <person name="Liu Z."/>
            <person name="Moffat C.S."/>
        </authorList>
    </citation>
    <scope>NUCLEOTIDE SEQUENCE [LARGE SCALE GENOMIC DNA]</scope>
</reference>
<reference evidence="3" key="3">
    <citation type="journal article" date="2022" name="bioRxiv">
        <title>A global pangenome for the wheat fungal pathogen Pyrenophora tritici-repentis and prediction of effector protein structural homology.</title>
        <authorList>
            <person name="Moolhuijzen P."/>
            <person name="See P.T."/>
            <person name="Shi G."/>
            <person name="Powell H.R."/>
            <person name="Cockram J."/>
            <person name="Jorgensen L.N."/>
            <person name="Benslimane H."/>
            <person name="Strelkov S.E."/>
            <person name="Turner J."/>
            <person name="Liu Z."/>
            <person name="Moffat C.S."/>
        </authorList>
    </citation>
    <scope>NUCLEOTIDE SEQUENCE</scope>
    <source>
        <strain evidence="3">86-124</strain>
    </source>
</reference>
<sequence>MAPQPPAAACMLRDTKPTSEAVKNDTGHHQTINPKIPQQPILSDEVLARIKEGPSWDKSKSKPPSWILKDEFLFSTSYNYQETMHRLFFFANTYNTT</sequence>
<name>A0A2W1IH85_9PLEO</name>
<gene>
    <name evidence="3" type="ORF">Ptr86124_001364</name>
    <name evidence="2" type="ORF">PtrM4_014860</name>
</gene>
<protein>
    <submittedName>
        <fullName evidence="3">Uncharacterized protein</fullName>
    </submittedName>
</protein>
<evidence type="ECO:0000313" key="3">
    <source>
        <dbReference type="EMBL" id="KAI1520996.1"/>
    </source>
</evidence>
<keyword evidence="5" id="KW-1185">Reference proteome</keyword>
<organism evidence="3 5">
    <name type="scientific">Pyrenophora tritici-repentis</name>
    <dbReference type="NCBI Taxonomy" id="45151"/>
    <lineage>
        <taxon>Eukaryota</taxon>
        <taxon>Fungi</taxon>
        <taxon>Dikarya</taxon>
        <taxon>Ascomycota</taxon>
        <taxon>Pezizomycotina</taxon>
        <taxon>Dothideomycetes</taxon>
        <taxon>Pleosporomycetidae</taxon>
        <taxon>Pleosporales</taxon>
        <taxon>Pleosporineae</taxon>
        <taxon>Pleosporaceae</taxon>
        <taxon>Pyrenophora</taxon>
    </lineage>
</organism>
<dbReference type="Proteomes" id="UP000245464">
    <property type="component" value="Chromosome 1"/>
</dbReference>